<dbReference type="Pfam" id="PF10698">
    <property type="entry name" value="DUF2505"/>
    <property type="match status" value="1"/>
</dbReference>
<comment type="caution">
    <text evidence="1">The sequence shown here is derived from an EMBL/GenBank/DDBJ whole genome shotgun (WGS) entry which is preliminary data.</text>
</comment>
<gene>
    <name evidence="1" type="ORF">GCM10020260_16930</name>
</gene>
<keyword evidence="2" id="KW-1185">Reference proteome</keyword>
<dbReference type="RefSeq" id="WP_170289538.1">
    <property type="nucleotide sequence ID" value="NZ_BAAAYG010000005.1"/>
</dbReference>
<dbReference type="EMBL" id="BAAAYG010000005">
    <property type="protein sequence ID" value="GAA3285084.1"/>
    <property type="molecule type" value="Genomic_DNA"/>
</dbReference>
<sequence length="167" mass="17795">MALETETVISHGAEQILQAYTSRDFHEHLAGRVGSELISFGVDGDPAGAVTVTSEQRMPVDQLPDIAKKVIKGQVQVTVTETWSAPDADGSRRSDMDVAIHSAPVKATASQVLHARGDSETLATVRGEVTTSVPLIGKKLASAAEPYMKKFVAVQAREVSAWISRNG</sequence>
<accession>A0ABP6RGF4</accession>
<proteinExistence type="predicted"/>
<evidence type="ECO:0000313" key="2">
    <source>
        <dbReference type="Proteomes" id="UP001501736"/>
    </source>
</evidence>
<organism evidence="1 2">
    <name type="scientific">Nesterenkonia halobia</name>
    <dbReference type="NCBI Taxonomy" id="37922"/>
    <lineage>
        <taxon>Bacteria</taxon>
        <taxon>Bacillati</taxon>
        <taxon>Actinomycetota</taxon>
        <taxon>Actinomycetes</taxon>
        <taxon>Micrococcales</taxon>
        <taxon>Micrococcaceae</taxon>
        <taxon>Nesterenkonia</taxon>
    </lineage>
</organism>
<dbReference type="InterPro" id="IPR019639">
    <property type="entry name" value="DUF2505"/>
</dbReference>
<protein>
    <recommendedName>
        <fullName evidence="3">DUF2505 domain-containing protein</fullName>
    </recommendedName>
</protein>
<reference evidence="2" key="1">
    <citation type="journal article" date="2019" name="Int. J. Syst. Evol. Microbiol.">
        <title>The Global Catalogue of Microorganisms (GCM) 10K type strain sequencing project: providing services to taxonomists for standard genome sequencing and annotation.</title>
        <authorList>
            <consortium name="The Broad Institute Genomics Platform"/>
            <consortium name="The Broad Institute Genome Sequencing Center for Infectious Disease"/>
            <person name="Wu L."/>
            <person name="Ma J."/>
        </authorList>
    </citation>
    <scope>NUCLEOTIDE SEQUENCE [LARGE SCALE GENOMIC DNA]</scope>
    <source>
        <strain evidence="2">JCM 11483</strain>
    </source>
</reference>
<evidence type="ECO:0000313" key="1">
    <source>
        <dbReference type="EMBL" id="GAA3285084.1"/>
    </source>
</evidence>
<dbReference type="Proteomes" id="UP001501736">
    <property type="component" value="Unassembled WGS sequence"/>
</dbReference>
<name>A0ABP6RGF4_9MICC</name>
<evidence type="ECO:0008006" key="3">
    <source>
        <dbReference type="Google" id="ProtNLM"/>
    </source>
</evidence>